<dbReference type="InterPro" id="IPR042203">
    <property type="entry name" value="Leu/Phe-tRNA_Trfase_C"/>
</dbReference>
<dbReference type="VEuPathDB" id="TriTrypDB:LPMP_302510"/>
<reference evidence="5 6" key="1">
    <citation type="journal article" date="2015" name="Sci. Rep.">
        <title>The genome of Leishmania panamensis: insights into genomics of the L. (Viannia) subgenus.</title>
        <authorList>
            <person name="Llanes A."/>
            <person name="Restrepo C.M."/>
            <person name="Vecchio G.D."/>
            <person name="Anguizola F.J."/>
            <person name="Lleonart R."/>
        </authorList>
    </citation>
    <scope>NUCLEOTIDE SEQUENCE [LARGE SCALE GENOMIC DNA]</scope>
    <source>
        <strain evidence="5 6">MHOM/PA/94/PSC-1</strain>
    </source>
</reference>
<keyword evidence="3" id="KW-0012">Acyltransferase</keyword>
<sequence length="490" mass="54149">MLSRTPAGVANDGNAPVNTTLLPVLLGCGLNWASFVASHPFEVKGLTSALVVGGGGDRKGTGEQNALVLAQLPVASVVTSRAVLERTFTKSMVHPLASPDVMRRVEHIATVWCLHPSLVYTATLSWSTEGSESVSTTTVELKVQTEDWCAPLDLRAVVLHVLDHGSLLFHPEFTRCILAQGAERFMFYLPPNPLEATTALPFMLEMWYNGLFSLPESLRLGPQHTAVFFLLANGNTRYTLDLAPESPTAPVTSSTHQHDTGTSEPATHRETTVPLYPWRCQSKVRRIIRSGAYAVVVHDDPAGVMECLQRAYSYHGHNKRSTWLNDVFISLMGQCSTRSMASSTDAAASQAAESDKPHSVRLLCIELLEKATGEVMAGCCGIAVGRAYHDYTMYTLRRSKESLGTFLTKLIGEALQQCGYTFWYWGFCVEYMQQYERHFGAVEMPRDVFYRRWGAARDAVPELTIAAYLQSHRGMVPYYEKTSTLAHSQS</sequence>
<accession>A0A088RWR5</accession>
<dbReference type="KEGG" id="lpan:LPMP_302510"/>
<keyword evidence="2" id="KW-0808">Transferase</keyword>
<feature type="compositionally biased region" description="Basic and acidic residues" evidence="4">
    <location>
        <begin position="256"/>
        <end position="268"/>
    </location>
</feature>
<dbReference type="OrthoDB" id="2122564at2759"/>
<dbReference type="GO" id="GO:0005737">
    <property type="term" value="C:cytoplasm"/>
    <property type="evidence" value="ECO:0007669"/>
    <property type="project" value="TreeGrafter"/>
</dbReference>
<gene>
    <name evidence="5" type="ORF">LPMP_302510</name>
</gene>
<keyword evidence="1" id="KW-0963">Cytoplasm</keyword>
<dbReference type="PANTHER" id="PTHR30098:SF7">
    <property type="entry name" value="LEUCYL_PHENYLALANYL-TRNA PROTEIN TRANSFERASE"/>
    <property type="match status" value="1"/>
</dbReference>
<organism evidence="5 6">
    <name type="scientific">Leishmania panamensis</name>
    <dbReference type="NCBI Taxonomy" id="5679"/>
    <lineage>
        <taxon>Eukaryota</taxon>
        <taxon>Discoba</taxon>
        <taxon>Euglenozoa</taxon>
        <taxon>Kinetoplastea</taxon>
        <taxon>Metakinetoplastina</taxon>
        <taxon>Trypanosomatida</taxon>
        <taxon>Trypanosomatidae</taxon>
        <taxon>Leishmaniinae</taxon>
        <taxon>Leishmania</taxon>
        <taxon>Leishmania guyanensis species complex</taxon>
    </lineage>
</organism>
<dbReference type="GO" id="GO:0008914">
    <property type="term" value="F:leucyl-tRNA--protein transferase activity"/>
    <property type="evidence" value="ECO:0007669"/>
    <property type="project" value="InterPro"/>
</dbReference>
<proteinExistence type="predicted"/>
<dbReference type="EMBL" id="CP009399">
    <property type="protein sequence ID" value="AIO00474.1"/>
    <property type="molecule type" value="Genomic_DNA"/>
</dbReference>
<evidence type="ECO:0000256" key="2">
    <source>
        <dbReference type="ARBA" id="ARBA00022679"/>
    </source>
</evidence>
<dbReference type="GO" id="GO:0030163">
    <property type="term" value="P:protein catabolic process"/>
    <property type="evidence" value="ECO:0007669"/>
    <property type="project" value="InterPro"/>
</dbReference>
<dbReference type="PROSITE" id="PS51257">
    <property type="entry name" value="PROKAR_LIPOPROTEIN"/>
    <property type="match status" value="1"/>
</dbReference>
<dbReference type="SUPFAM" id="SSF55729">
    <property type="entry name" value="Acyl-CoA N-acyltransferases (Nat)"/>
    <property type="match status" value="1"/>
</dbReference>
<dbReference type="Proteomes" id="UP000063063">
    <property type="component" value="Chromosome 30"/>
</dbReference>
<protein>
    <submittedName>
        <fullName evidence="5">Uncharacterized protein</fullName>
    </submittedName>
</protein>
<name>A0A088RWR5_LEIPA</name>
<dbReference type="RefSeq" id="XP_010701274.1">
    <property type="nucleotide sequence ID" value="XM_010702972.1"/>
</dbReference>
<dbReference type="GeneID" id="22577304"/>
<dbReference type="AlphaFoldDB" id="A0A088RWR5"/>
<evidence type="ECO:0000256" key="3">
    <source>
        <dbReference type="ARBA" id="ARBA00023315"/>
    </source>
</evidence>
<dbReference type="VEuPathDB" id="TriTrypDB:LPAL13_300029800"/>
<dbReference type="InterPro" id="IPR016181">
    <property type="entry name" value="Acyl_CoA_acyltransferase"/>
</dbReference>
<dbReference type="eggNOG" id="ENOG502S3BT">
    <property type="taxonomic scope" value="Eukaryota"/>
</dbReference>
<evidence type="ECO:0000313" key="5">
    <source>
        <dbReference type="EMBL" id="AIO00474.1"/>
    </source>
</evidence>
<evidence type="ECO:0000256" key="4">
    <source>
        <dbReference type="SAM" id="MobiDB-lite"/>
    </source>
</evidence>
<feature type="region of interest" description="Disordered" evidence="4">
    <location>
        <begin position="242"/>
        <end position="268"/>
    </location>
</feature>
<dbReference type="PANTHER" id="PTHR30098">
    <property type="entry name" value="LEUCYL/PHENYLALANYL-TRNA--PROTEIN TRANSFERASE"/>
    <property type="match status" value="1"/>
</dbReference>
<dbReference type="Gene3D" id="3.40.630.70">
    <property type="entry name" value="Leucyl/phenylalanyl-tRNA-protein transferase, C-terminal domain"/>
    <property type="match status" value="1"/>
</dbReference>
<dbReference type="InterPro" id="IPR004616">
    <property type="entry name" value="Leu/Phe-tRNA_Trfase"/>
</dbReference>
<keyword evidence="6" id="KW-1185">Reference proteome</keyword>
<evidence type="ECO:0000313" key="6">
    <source>
        <dbReference type="Proteomes" id="UP000063063"/>
    </source>
</evidence>
<evidence type="ECO:0000256" key="1">
    <source>
        <dbReference type="ARBA" id="ARBA00022490"/>
    </source>
</evidence>